<proteinExistence type="predicted"/>
<accession>A0A0D7AKE2</accession>
<organism evidence="2 3">
    <name type="scientific">Fistulina hepatica ATCC 64428</name>
    <dbReference type="NCBI Taxonomy" id="1128425"/>
    <lineage>
        <taxon>Eukaryota</taxon>
        <taxon>Fungi</taxon>
        <taxon>Dikarya</taxon>
        <taxon>Basidiomycota</taxon>
        <taxon>Agaricomycotina</taxon>
        <taxon>Agaricomycetes</taxon>
        <taxon>Agaricomycetidae</taxon>
        <taxon>Agaricales</taxon>
        <taxon>Fistulinaceae</taxon>
        <taxon>Fistulina</taxon>
    </lineage>
</organism>
<gene>
    <name evidence="2" type="ORF">FISHEDRAFT_70891</name>
</gene>
<dbReference type="Proteomes" id="UP000054144">
    <property type="component" value="Unassembled WGS sequence"/>
</dbReference>
<feature type="compositionally biased region" description="Low complexity" evidence="1">
    <location>
        <begin position="550"/>
        <end position="565"/>
    </location>
</feature>
<dbReference type="AlphaFoldDB" id="A0A0D7AKE2"/>
<dbReference type="OrthoDB" id="5338195at2759"/>
<evidence type="ECO:0000256" key="1">
    <source>
        <dbReference type="SAM" id="MobiDB-lite"/>
    </source>
</evidence>
<feature type="region of interest" description="Disordered" evidence="1">
    <location>
        <begin position="247"/>
        <end position="308"/>
    </location>
</feature>
<dbReference type="EMBL" id="KN881666">
    <property type="protein sequence ID" value="KIY51248.1"/>
    <property type="molecule type" value="Genomic_DNA"/>
</dbReference>
<feature type="compositionally biased region" description="Polar residues" evidence="1">
    <location>
        <begin position="418"/>
        <end position="434"/>
    </location>
</feature>
<keyword evidence="3" id="KW-1185">Reference proteome</keyword>
<feature type="compositionally biased region" description="Low complexity" evidence="1">
    <location>
        <begin position="622"/>
        <end position="637"/>
    </location>
</feature>
<feature type="compositionally biased region" description="Basic and acidic residues" evidence="1">
    <location>
        <begin position="597"/>
        <end position="621"/>
    </location>
</feature>
<sequence length="645" mass="70250">MSQAQTLPTHNFGSSEGHESWATSSSGALWSALSSSTALSITPAMIEQIDRAAASNSALSSLLFKATKGLATPPELSSLGTLVEQIIGPSASQPVLPTNGSAVATSSGPFIASLSAREFDLVFEFCEAPGTFRIFPRGPVICKQLNDTLTSICDISITAVLSVPVQDAEQSGSSSPQILHIRLTGTSLPVWDTLKRWMGDEHRQTESLATISKLKADNRRIYLRHKLADEALLFKIQAACKPPYSMVSIKPGSTTRTGTRQRRRTTTTQKTSQKNADAAPPIPSFKAGQLATVADAPRPTKRSRSGQLSASYCESCRDVIQTSSSKHQLCRRCLAAGKRANRPPVFKFSSYNSSLPAGNPQIGDVSAEVPFSRSAPANTPIPPGDASQVVSITASSVTQPAASGPSPAQPETGLQPGYSASQSISSDALTTSSKSRSAPPVSQSVPPSSRPADKPKRGYIHWETPPVPTPGSPLTARLEGPAQGDPAKPDAEVQYASQPHAPVTTEYPALPEYPGPLEPPQSSRRSRHPTQQGQMEYPFQREHHGSHSRYASSSYYEHYPSYSSRYDPEEHEYDSHTPYNSRAHHDTGDPYELQYEYESRSQNRSHYEPHETQETHSRYDSHSSYSPRPRRAYYYTDTDPDYYRR</sequence>
<name>A0A0D7AKE2_9AGAR</name>
<evidence type="ECO:0000313" key="3">
    <source>
        <dbReference type="Proteomes" id="UP000054144"/>
    </source>
</evidence>
<reference evidence="2 3" key="1">
    <citation type="journal article" date="2015" name="Fungal Genet. Biol.">
        <title>Evolution of novel wood decay mechanisms in Agaricales revealed by the genome sequences of Fistulina hepatica and Cylindrobasidium torrendii.</title>
        <authorList>
            <person name="Floudas D."/>
            <person name="Held B.W."/>
            <person name="Riley R."/>
            <person name="Nagy L.G."/>
            <person name="Koehler G."/>
            <person name="Ransdell A.S."/>
            <person name="Younus H."/>
            <person name="Chow J."/>
            <person name="Chiniquy J."/>
            <person name="Lipzen A."/>
            <person name="Tritt A."/>
            <person name="Sun H."/>
            <person name="Haridas S."/>
            <person name="LaButti K."/>
            <person name="Ohm R.A."/>
            <person name="Kues U."/>
            <person name="Blanchette R.A."/>
            <person name="Grigoriev I.V."/>
            <person name="Minto R.E."/>
            <person name="Hibbett D.S."/>
        </authorList>
    </citation>
    <scope>NUCLEOTIDE SEQUENCE [LARGE SCALE GENOMIC DNA]</scope>
    <source>
        <strain evidence="2 3">ATCC 64428</strain>
    </source>
</reference>
<feature type="region of interest" description="Disordered" evidence="1">
    <location>
        <begin position="395"/>
        <end position="645"/>
    </location>
</feature>
<protein>
    <submittedName>
        <fullName evidence="2">Uncharacterized protein</fullName>
    </submittedName>
</protein>
<feature type="compositionally biased region" description="Low complexity" evidence="1">
    <location>
        <begin position="435"/>
        <end position="447"/>
    </location>
</feature>
<evidence type="ECO:0000313" key="2">
    <source>
        <dbReference type="EMBL" id="KIY51248.1"/>
    </source>
</evidence>
<feature type="compositionally biased region" description="Low complexity" evidence="1">
    <location>
        <begin position="399"/>
        <end position="410"/>
    </location>
</feature>